<name>A0A5M8PM30_9LECA</name>
<proteinExistence type="predicted"/>
<gene>
    <name evidence="7" type="ORF">FRX48_06019</name>
</gene>
<dbReference type="PANTHER" id="PTHR47540:SF1">
    <property type="entry name" value="ACTIVATOR OF STRESS GENES 1-RELATED"/>
    <property type="match status" value="1"/>
</dbReference>
<dbReference type="CDD" id="cd12148">
    <property type="entry name" value="fungal_TF_MHR"/>
    <property type="match status" value="1"/>
</dbReference>
<keyword evidence="6" id="KW-0539">Nucleus</keyword>
<evidence type="ECO:0000256" key="6">
    <source>
        <dbReference type="ARBA" id="ARBA00023242"/>
    </source>
</evidence>
<comment type="subcellular location">
    <subcellularLocation>
        <location evidence="1">Nucleus</location>
    </subcellularLocation>
</comment>
<keyword evidence="2" id="KW-0862">Zinc</keyword>
<keyword evidence="5" id="KW-0804">Transcription</keyword>
<dbReference type="OrthoDB" id="6486656at2759"/>
<sequence>MVDDMYIRTTKILDMPKSLVPLITGSNPLTMLFKILEKLIRQIYATKGTSGNSKGYMVSHAKVCEIEKNLQEWKDSLPELHPGGESLTRSRRAQYMLQLWYAHVQFMLYRPFLHFLFNSKSEPQSNSDPTVYAIACINALLYPKSSLYSSSTSSPSVRLEKIASDTHVDSNGVSTRAHRSNVNGQECSLPVITNDESIPCTPVQTISYQDRPVHEQNSQPEVPTLQLEEPFLYHAQPLPGIASHHDDLHPHRIIPYSENSSYLSVEAITNNAPSYDDLEAQPSNFGQYLLSGPPDNELMNGGMNFFNEQLDGLIEDEPAYSAG</sequence>
<organism evidence="7 8">
    <name type="scientific">Lasallia pustulata</name>
    <dbReference type="NCBI Taxonomy" id="136370"/>
    <lineage>
        <taxon>Eukaryota</taxon>
        <taxon>Fungi</taxon>
        <taxon>Dikarya</taxon>
        <taxon>Ascomycota</taxon>
        <taxon>Pezizomycotina</taxon>
        <taxon>Lecanoromycetes</taxon>
        <taxon>OSLEUM clade</taxon>
        <taxon>Umbilicariomycetidae</taxon>
        <taxon>Umbilicariales</taxon>
        <taxon>Umbilicariaceae</taxon>
        <taxon>Lasallia</taxon>
    </lineage>
</organism>
<dbReference type="InterPro" id="IPR051711">
    <property type="entry name" value="Stress_Response_Reg"/>
</dbReference>
<dbReference type="GO" id="GO:0043565">
    <property type="term" value="F:sequence-specific DNA binding"/>
    <property type="evidence" value="ECO:0007669"/>
    <property type="project" value="TreeGrafter"/>
</dbReference>
<evidence type="ECO:0000256" key="4">
    <source>
        <dbReference type="ARBA" id="ARBA00023125"/>
    </source>
</evidence>
<dbReference type="Proteomes" id="UP000324767">
    <property type="component" value="Unassembled WGS sequence"/>
</dbReference>
<protein>
    <submittedName>
        <fullName evidence="7">C6 transcription factor</fullName>
    </submittedName>
</protein>
<comment type="caution">
    <text evidence="7">The sequence shown here is derived from an EMBL/GenBank/DDBJ whole genome shotgun (WGS) entry which is preliminary data.</text>
</comment>
<evidence type="ECO:0000256" key="3">
    <source>
        <dbReference type="ARBA" id="ARBA00023015"/>
    </source>
</evidence>
<evidence type="ECO:0000256" key="1">
    <source>
        <dbReference type="ARBA" id="ARBA00004123"/>
    </source>
</evidence>
<evidence type="ECO:0000256" key="5">
    <source>
        <dbReference type="ARBA" id="ARBA00023163"/>
    </source>
</evidence>
<keyword evidence="4" id="KW-0238">DNA-binding</keyword>
<reference evidence="7 8" key="1">
    <citation type="submission" date="2019-09" db="EMBL/GenBank/DDBJ databases">
        <title>The hologenome of the rock-dwelling lichen Lasallia pustulata.</title>
        <authorList>
            <person name="Greshake Tzovaras B."/>
            <person name="Segers F."/>
            <person name="Bicker A."/>
            <person name="Dal Grande F."/>
            <person name="Otte J."/>
            <person name="Hankeln T."/>
            <person name="Schmitt I."/>
            <person name="Ebersberger I."/>
        </authorList>
    </citation>
    <scope>NUCLEOTIDE SEQUENCE [LARGE SCALE GENOMIC DNA]</scope>
    <source>
        <strain evidence="7">A1-1</strain>
    </source>
</reference>
<evidence type="ECO:0000313" key="7">
    <source>
        <dbReference type="EMBL" id="KAA6410597.1"/>
    </source>
</evidence>
<accession>A0A5M8PM30</accession>
<dbReference type="GO" id="GO:0045944">
    <property type="term" value="P:positive regulation of transcription by RNA polymerase II"/>
    <property type="evidence" value="ECO:0007669"/>
    <property type="project" value="TreeGrafter"/>
</dbReference>
<evidence type="ECO:0000313" key="8">
    <source>
        <dbReference type="Proteomes" id="UP000324767"/>
    </source>
</evidence>
<keyword evidence="3" id="KW-0805">Transcription regulation</keyword>
<dbReference type="GO" id="GO:0005634">
    <property type="term" value="C:nucleus"/>
    <property type="evidence" value="ECO:0007669"/>
    <property type="project" value="UniProtKB-SubCell"/>
</dbReference>
<dbReference type="PANTHER" id="PTHR47540">
    <property type="entry name" value="THIAMINE REPRESSIBLE GENES REGULATORY PROTEIN THI5"/>
    <property type="match status" value="1"/>
</dbReference>
<dbReference type="AlphaFoldDB" id="A0A5M8PM30"/>
<dbReference type="EMBL" id="VXIT01000009">
    <property type="protein sequence ID" value="KAA6410597.1"/>
    <property type="molecule type" value="Genomic_DNA"/>
</dbReference>
<evidence type="ECO:0000256" key="2">
    <source>
        <dbReference type="ARBA" id="ARBA00022833"/>
    </source>
</evidence>